<organism evidence="8 9">
    <name type="scientific">Anaerosolibacter carboniphilus</name>
    <dbReference type="NCBI Taxonomy" id="1417629"/>
    <lineage>
        <taxon>Bacteria</taxon>
        <taxon>Bacillati</taxon>
        <taxon>Bacillota</taxon>
        <taxon>Clostridia</taxon>
        <taxon>Peptostreptococcales</taxon>
        <taxon>Thermotaleaceae</taxon>
        <taxon>Anaerosolibacter</taxon>
    </lineage>
</organism>
<evidence type="ECO:0000313" key="9">
    <source>
        <dbReference type="Proteomes" id="UP000579281"/>
    </source>
</evidence>
<evidence type="ECO:0000313" key="8">
    <source>
        <dbReference type="EMBL" id="MBB6218167.1"/>
    </source>
</evidence>
<evidence type="ECO:0000256" key="5">
    <source>
        <dbReference type="PROSITE-ProRule" id="PRU00520"/>
    </source>
</evidence>
<dbReference type="Gene3D" id="3.30.70.100">
    <property type="match status" value="1"/>
</dbReference>
<feature type="domain" description="Acylphosphatase-like" evidence="7">
    <location>
        <begin position="34"/>
        <end position="120"/>
    </location>
</feature>
<evidence type="ECO:0000256" key="6">
    <source>
        <dbReference type="RuleBase" id="RU004168"/>
    </source>
</evidence>
<gene>
    <name evidence="8" type="ORF">HNQ80_004307</name>
</gene>
<sequence>MGLIYYFKKLRDGYVINQVKHIRLPYFEPSPTVRKRLIFSGRVQKVGFRLAIYELAKRLNLTGWVRNRNDKNVEAEIQGENEKIIFLIKYMKSLKRASVHDVAINKMLIVDDETDFAVIKE</sequence>
<evidence type="ECO:0000256" key="2">
    <source>
        <dbReference type="ARBA" id="ARBA00012150"/>
    </source>
</evidence>
<evidence type="ECO:0000256" key="3">
    <source>
        <dbReference type="ARBA" id="ARBA00015991"/>
    </source>
</evidence>
<dbReference type="PANTHER" id="PTHR47268:SF4">
    <property type="entry name" value="ACYLPHOSPHATASE"/>
    <property type="match status" value="1"/>
</dbReference>
<dbReference type="GO" id="GO:0003998">
    <property type="term" value="F:acylphosphatase activity"/>
    <property type="evidence" value="ECO:0007669"/>
    <property type="project" value="UniProtKB-EC"/>
</dbReference>
<dbReference type="InterPro" id="IPR036046">
    <property type="entry name" value="Acylphosphatase-like_dom_sf"/>
</dbReference>
<dbReference type="AlphaFoldDB" id="A0A841KXT8"/>
<proteinExistence type="inferred from homology"/>
<evidence type="ECO:0000259" key="7">
    <source>
        <dbReference type="PROSITE" id="PS51160"/>
    </source>
</evidence>
<dbReference type="Proteomes" id="UP000579281">
    <property type="component" value="Unassembled WGS sequence"/>
</dbReference>
<dbReference type="EMBL" id="JACHEN010000034">
    <property type="protein sequence ID" value="MBB6218167.1"/>
    <property type="molecule type" value="Genomic_DNA"/>
</dbReference>
<evidence type="ECO:0000256" key="4">
    <source>
        <dbReference type="ARBA" id="ARBA00047645"/>
    </source>
</evidence>
<dbReference type="Pfam" id="PF00708">
    <property type="entry name" value="Acylphosphatase"/>
    <property type="match status" value="1"/>
</dbReference>
<feature type="active site" evidence="5">
    <location>
        <position position="49"/>
    </location>
</feature>
<comment type="similarity">
    <text evidence="1 6">Belongs to the acylphosphatase family.</text>
</comment>
<dbReference type="SUPFAM" id="SSF54975">
    <property type="entry name" value="Acylphosphatase/BLUF domain-like"/>
    <property type="match status" value="1"/>
</dbReference>
<dbReference type="PANTHER" id="PTHR47268">
    <property type="entry name" value="ACYLPHOSPHATASE"/>
    <property type="match status" value="1"/>
</dbReference>
<dbReference type="InterPro" id="IPR020456">
    <property type="entry name" value="Acylphosphatase"/>
</dbReference>
<protein>
    <recommendedName>
        <fullName evidence="3 5">acylphosphatase</fullName>
        <ecNumber evidence="2 5">3.6.1.7</ecNumber>
    </recommendedName>
</protein>
<comment type="catalytic activity">
    <reaction evidence="4 5">
        <text>an acyl phosphate + H2O = a carboxylate + phosphate + H(+)</text>
        <dbReference type="Rhea" id="RHEA:14965"/>
        <dbReference type="ChEBI" id="CHEBI:15377"/>
        <dbReference type="ChEBI" id="CHEBI:15378"/>
        <dbReference type="ChEBI" id="CHEBI:29067"/>
        <dbReference type="ChEBI" id="CHEBI:43474"/>
        <dbReference type="ChEBI" id="CHEBI:59918"/>
        <dbReference type="EC" id="3.6.1.7"/>
    </reaction>
</comment>
<dbReference type="EC" id="3.6.1.7" evidence="2 5"/>
<dbReference type="InterPro" id="IPR001792">
    <property type="entry name" value="Acylphosphatase-like_dom"/>
</dbReference>
<feature type="active site" evidence="5">
    <location>
        <position position="67"/>
    </location>
</feature>
<evidence type="ECO:0000256" key="1">
    <source>
        <dbReference type="ARBA" id="ARBA00005614"/>
    </source>
</evidence>
<keyword evidence="9" id="KW-1185">Reference proteome</keyword>
<keyword evidence="5 8" id="KW-0378">Hydrolase</keyword>
<dbReference type="PROSITE" id="PS51160">
    <property type="entry name" value="ACYLPHOSPHATASE_3"/>
    <property type="match status" value="1"/>
</dbReference>
<reference evidence="8 9" key="1">
    <citation type="submission" date="2020-08" db="EMBL/GenBank/DDBJ databases">
        <title>Genomic Encyclopedia of Type Strains, Phase IV (KMG-IV): sequencing the most valuable type-strain genomes for metagenomic binning, comparative biology and taxonomic classification.</title>
        <authorList>
            <person name="Goeker M."/>
        </authorList>
    </citation>
    <scope>NUCLEOTIDE SEQUENCE [LARGE SCALE GENOMIC DNA]</scope>
    <source>
        <strain evidence="8 9">DSM 103526</strain>
    </source>
</reference>
<accession>A0A841KXT8</accession>
<name>A0A841KXT8_9FIRM</name>
<comment type="caution">
    <text evidence="8">The sequence shown here is derived from an EMBL/GenBank/DDBJ whole genome shotgun (WGS) entry which is preliminary data.</text>
</comment>